<feature type="signal peptide" evidence="1">
    <location>
        <begin position="1"/>
        <end position="17"/>
    </location>
</feature>
<evidence type="ECO:0000313" key="2">
    <source>
        <dbReference type="EMBL" id="KAJ4391616.1"/>
    </source>
</evidence>
<name>A0A9W8YSH7_9PEZI</name>
<dbReference type="Gene3D" id="1.25.40.10">
    <property type="entry name" value="Tetratricopeptide repeat domain"/>
    <property type="match status" value="1"/>
</dbReference>
<gene>
    <name evidence="2" type="ORF">N0V93_005235</name>
</gene>
<dbReference type="EMBL" id="JAPEVB010000003">
    <property type="protein sequence ID" value="KAJ4391616.1"/>
    <property type="molecule type" value="Genomic_DNA"/>
</dbReference>
<evidence type="ECO:0000256" key="1">
    <source>
        <dbReference type="SAM" id="SignalP"/>
    </source>
</evidence>
<keyword evidence="3" id="KW-1185">Reference proteome</keyword>
<feature type="chain" id="PRO_5040797528" evidence="1">
    <location>
        <begin position="18"/>
        <end position="291"/>
    </location>
</feature>
<dbReference type="OrthoDB" id="5379420at2759"/>
<protein>
    <submittedName>
        <fullName evidence="2">Uncharacterized protein</fullName>
    </submittedName>
</protein>
<reference evidence="2" key="1">
    <citation type="submission" date="2022-10" db="EMBL/GenBank/DDBJ databases">
        <title>Tapping the CABI collections for fungal endophytes: first genome assemblies for Collariella, Neodidymelliopsis, Ascochyta clinopodiicola, Didymella pomorum, Didymosphaeria variabile, Neocosmospora piperis and Neocucurbitaria cava.</title>
        <authorList>
            <person name="Hill R."/>
        </authorList>
    </citation>
    <scope>NUCLEOTIDE SEQUENCE</scope>
    <source>
        <strain evidence="2">IMI 355082</strain>
    </source>
</reference>
<comment type="caution">
    <text evidence="2">The sequence shown here is derived from an EMBL/GenBank/DDBJ whole genome shotgun (WGS) entry which is preliminary data.</text>
</comment>
<accession>A0A9W8YSH7</accession>
<dbReference type="InterPro" id="IPR011990">
    <property type="entry name" value="TPR-like_helical_dom_sf"/>
</dbReference>
<dbReference type="Proteomes" id="UP001140453">
    <property type="component" value="Unassembled WGS sequence"/>
</dbReference>
<dbReference type="AlphaFoldDB" id="A0A9W8YSH7"/>
<sequence>MLHWIGILLLSGNTTTGWRLGTHMLRSASELGYTPSTLSLVRVFRSVPPHMFDRAANTVMYREANARFQEIVKAGTDPDALTLQGIIHAKSVEKGSRLKALAAFSQATTAWQTRQRENGSVTKEIAAVVPGKGTQASAATSDCVTNSDAVDAAADRRFTLPPPRQPRWEWEVSCILGQANILVQSRETTEEALKLFKVAALELDNPVGFLMLAKLMDGPRDSPERRVYLLKAAVSGDTEACQELGELEALAAARNDLSQKQRTEHKMLSKEWLRLADGEDLSAFIKANVGD</sequence>
<keyword evidence="1" id="KW-0732">Signal</keyword>
<proteinExistence type="predicted"/>
<organism evidence="2 3">
    <name type="scientific">Gnomoniopsis smithogilvyi</name>
    <dbReference type="NCBI Taxonomy" id="1191159"/>
    <lineage>
        <taxon>Eukaryota</taxon>
        <taxon>Fungi</taxon>
        <taxon>Dikarya</taxon>
        <taxon>Ascomycota</taxon>
        <taxon>Pezizomycotina</taxon>
        <taxon>Sordariomycetes</taxon>
        <taxon>Sordariomycetidae</taxon>
        <taxon>Diaporthales</taxon>
        <taxon>Gnomoniaceae</taxon>
        <taxon>Gnomoniopsis</taxon>
    </lineage>
</organism>
<evidence type="ECO:0000313" key="3">
    <source>
        <dbReference type="Proteomes" id="UP001140453"/>
    </source>
</evidence>